<protein>
    <submittedName>
        <fullName evidence="1">NAC domain containing protein</fullName>
    </submittedName>
</protein>
<evidence type="ECO:0000313" key="1">
    <source>
        <dbReference type="EMBL" id="KAJ4727990.1"/>
    </source>
</evidence>
<organism evidence="1 2">
    <name type="scientific">Melia azedarach</name>
    <name type="common">Chinaberry tree</name>
    <dbReference type="NCBI Taxonomy" id="155640"/>
    <lineage>
        <taxon>Eukaryota</taxon>
        <taxon>Viridiplantae</taxon>
        <taxon>Streptophyta</taxon>
        <taxon>Embryophyta</taxon>
        <taxon>Tracheophyta</taxon>
        <taxon>Spermatophyta</taxon>
        <taxon>Magnoliopsida</taxon>
        <taxon>eudicotyledons</taxon>
        <taxon>Gunneridae</taxon>
        <taxon>Pentapetalae</taxon>
        <taxon>rosids</taxon>
        <taxon>malvids</taxon>
        <taxon>Sapindales</taxon>
        <taxon>Meliaceae</taxon>
        <taxon>Melia</taxon>
    </lineage>
</organism>
<dbReference type="EMBL" id="CM051394">
    <property type="protein sequence ID" value="KAJ4727990.1"/>
    <property type="molecule type" value="Genomic_DNA"/>
</dbReference>
<name>A0ACC1YVZ9_MELAZ</name>
<sequence length="172" mass="19937">MDYNYLGYRFRPSGQEIITFFLDRKMRGDEFPVRLVQEVAICKFEPWELPRQSVIPDDEEWCFFNKPSPKYANSGRTDRTTKAGFWKVTGKDLAISDDSGEQVIGFKKTLVFYRGRGSNAVKTSWVIHEYHSKNASANYQKPFVLCRLKGNLDDKPENYTRGESSRHAASNF</sequence>
<reference evidence="1 2" key="1">
    <citation type="journal article" date="2023" name="Science">
        <title>Complex scaffold remodeling in plant triterpene biosynthesis.</title>
        <authorList>
            <person name="De La Pena R."/>
            <person name="Hodgson H."/>
            <person name="Liu J.C."/>
            <person name="Stephenson M.J."/>
            <person name="Martin A.C."/>
            <person name="Owen C."/>
            <person name="Harkess A."/>
            <person name="Leebens-Mack J."/>
            <person name="Jimenez L.E."/>
            <person name="Osbourn A."/>
            <person name="Sattely E.S."/>
        </authorList>
    </citation>
    <scope>NUCLEOTIDE SEQUENCE [LARGE SCALE GENOMIC DNA]</scope>
    <source>
        <strain evidence="2">cv. JPN11</strain>
        <tissue evidence="1">Leaf</tissue>
    </source>
</reference>
<comment type="caution">
    <text evidence="1">The sequence shown here is derived from an EMBL/GenBank/DDBJ whole genome shotgun (WGS) entry which is preliminary data.</text>
</comment>
<keyword evidence="2" id="KW-1185">Reference proteome</keyword>
<evidence type="ECO:0000313" key="2">
    <source>
        <dbReference type="Proteomes" id="UP001164539"/>
    </source>
</evidence>
<gene>
    <name evidence="1" type="ORF">OWV82_001003</name>
</gene>
<accession>A0ACC1YVZ9</accession>
<proteinExistence type="predicted"/>
<dbReference type="Proteomes" id="UP001164539">
    <property type="component" value="Chromosome 1"/>
</dbReference>